<evidence type="ECO:0000256" key="1">
    <source>
        <dbReference type="ARBA" id="ARBA00004477"/>
    </source>
</evidence>
<dbReference type="Pfam" id="PF05620">
    <property type="entry name" value="TMEM208_SND2"/>
    <property type="match status" value="1"/>
</dbReference>
<dbReference type="GO" id="GO:0005789">
    <property type="term" value="C:endoplasmic reticulum membrane"/>
    <property type="evidence" value="ECO:0007669"/>
    <property type="project" value="UniProtKB-SubCell"/>
</dbReference>
<gene>
    <name evidence="9" type="ORF">BSL78_14420</name>
</gene>
<dbReference type="GO" id="GO:0006624">
    <property type="term" value="P:vacuolar protein processing"/>
    <property type="evidence" value="ECO:0007669"/>
    <property type="project" value="TreeGrafter"/>
</dbReference>
<dbReference type="Proteomes" id="UP000230750">
    <property type="component" value="Unassembled WGS sequence"/>
</dbReference>
<sequence length="195" mass="22449">MCLAIRKAALQISEISPIETEAFYFQAKPKGKVGTKGQKQIAEENKSTIQFYAMIMATATGIYFTIRIFWLLESCTWWTWLVVLFTTVLYVAAYQILSLMGRAKYTDTGAILDAGMDLNAESGTAEHLKDIIILTSLLQTLSLISEYFWLLWLLIPGRAFYLLWTNILSPWIFAEAPEIDQKKQKKMERRANRRF</sequence>
<keyword evidence="10" id="KW-1185">Reference proteome</keyword>
<evidence type="ECO:0000256" key="4">
    <source>
        <dbReference type="ARBA" id="ARBA00022692"/>
    </source>
</evidence>
<dbReference type="GO" id="GO:0005773">
    <property type="term" value="C:vacuole"/>
    <property type="evidence" value="ECO:0007669"/>
    <property type="project" value="GOC"/>
</dbReference>
<evidence type="ECO:0000256" key="6">
    <source>
        <dbReference type="ARBA" id="ARBA00022989"/>
    </source>
</evidence>
<evidence type="ECO:0000256" key="3">
    <source>
        <dbReference type="ARBA" id="ARBA00015033"/>
    </source>
</evidence>
<keyword evidence="5" id="KW-0256">Endoplasmic reticulum</keyword>
<name>A0A2G8KL45_STIJA</name>
<keyword evidence="4 8" id="KW-0812">Transmembrane</keyword>
<evidence type="ECO:0000256" key="7">
    <source>
        <dbReference type="ARBA" id="ARBA00023136"/>
    </source>
</evidence>
<evidence type="ECO:0000313" key="10">
    <source>
        <dbReference type="Proteomes" id="UP000230750"/>
    </source>
</evidence>
<keyword evidence="7 8" id="KW-0472">Membrane</keyword>
<feature type="transmembrane region" description="Helical" evidence="8">
    <location>
        <begin position="49"/>
        <end position="71"/>
    </location>
</feature>
<dbReference type="PANTHER" id="PTHR13505">
    <property type="entry name" value="TRANSMEMBRANE PROTEIN 208"/>
    <property type="match status" value="1"/>
</dbReference>
<comment type="subcellular location">
    <subcellularLocation>
        <location evidence="1">Endoplasmic reticulum membrane</location>
        <topology evidence="1">Multi-pass membrane protein</topology>
    </subcellularLocation>
</comment>
<keyword evidence="6 8" id="KW-1133">Transmembrane helix</keyword>
<protein>
    <recommendedName>
        <fullName evidence="3">Transmembrane protein 208</fullName>
    </recommendedName>
</protein>
<dbReference type="STRING" id="307972.A0A2G8KL45"/>
<comment type="caution">
    <text evidence="9">The sequence shown here is derived from an EMBL/GenBank/DDBJ whole genome shotgun (WGS) entry which is preliminary data.</text>
</comment>
<dbReference type="InterPro" id="IPR008506">
    <property type="entry name" value="SND2/TMEM208"/>
</dbReference>
<evidence type="ECO:0000256" key="8">
    <source>
        <dbReference type="SAM" id="Phobius"/>
    </source>
</evidence>
<reference evidence="9 10" key="1">
    <citation type="journal article" date="2017" name="PLoS Biol.">
        <title>The sea cucumber genome provides insights into morphological evolution and visceral regeneration.</title>
        <authorList>
            <person name="Zhang X."/>
            <person name="Sun L."/>
            <person name="Yuan J."/>
            <person name="Sun Y."/>
            <person name="Gao Y."/>
            <person name="Zhang L."/>
            <person name="Li S."/>
            <person name="Dai H."/>
            <person name="Hamel J.F."/>
            <person name="Liu C."/>
            <person name="Yu Y."/>
            <person name="Liu S."/>
            <person name="Lin W."/>
            <person name="Guo K."/>
            <person name="Jin S."/>
            <person name="Xu P."/>
            <person name="Storey K.B."/>
            <person name="Huan P."/>
            <person name="Zhang T."/>
            <person name="Zhou Y."/>
            <person name="Zhang J."/>
            <person name="Lin C."/>
            <person name="Li X."/>
            <person name="Xing L."/>
            <person name="Huo D."/>
            <person name="Sun M."/>
            <person name="Wang L."/>
            <person name="Mercier A."/>
            <person name="Li F."/>
            <person name="Yang H."/>
            <person name="Xiang J."/>
        </authorList>
    </citation>
    <scope>NUCLEOTIDE SEQUENCE [LARGE SCALE GENOMIC DNA]</scope>
    <source>
        <strain evidence="9">Shaxun</strain>
        <tissue evidence="9">Muscle</tissue>
    </source>
</reference>
<proteinExistence type="inferred from homology"/>
<evidence type="ECO:0000256" key="2">
    <source>
        <dbReference type="ARBA" id="ARBA00009950"/>
    </source>
</evidence>
<evidence type="ECO:0000313" key="9">
    <source>
        <dbReference type="EMBL" id="PIK48697.1"/>
    </source>
</evidence>
<feature type="transmembrane region" description="Helical" evidence="8">
    <location>
        <begin position="77"/>
        <end position="97"/>
    </location>
</feature>
<dbReference type="AlphaFoldDB" id="A0A2G8KL45"/>
<dbReference type="EMBL" id="MRZV01000507">
    <property type="protein sequence ID" value="PIK48697.1"/>
    <property type="molecule type" value="Genomic_DNA"/>
</dbReference>
<comment type="similarity">
    <text evidence="2">Belongs to the TMEM208 family.</text>
</comment>
<dbReference type="PANTHER" id="PTHR13505:SF7">
    <property type="entry name" value="TRANSMEMBRANE PROTEIN 208"/>
    <property type="match status" value="1"/>
</dbReference>
<dbReference type="OrthoDB" id="10012212at2759"/>
<organism evidence="9 10">
    <name type="scientific">Stichopus japonicus</name>
    <name type="common">Sea cucumber</name>
    <dbReference type="NCBI Taxonomy" id="307972"/>
    <lineage>
        <taxon>Eukaryota</taxon>
        <taxon>Metazoa</taxon>
        <taxon>Echinodermata</taxon>
        <taxon>Eleutherozoa</taxon>
        <taxon>Echinozoa</taxon>
        <taxon>Holothuroidea</taxon>
        <taxon>Aspidochirotacea</taxon>
        <taxon>Aspidochirotida</taxon>
        <taxon>Stichopodidae</taxon>
        <taxon>Apostichopus</taxon>
    </lineage>
</organism>
<accession>A0A2G8KL45</accession>
<evidence type="ECO:0000256" key="5">
    <source>
        <dbReference type="ARBA" id="ARBA00022824"/>
    </source>
</evidence>